<sequence length="406" mass="43378">MEPSIPWLADLLGWSTRSISRFPFFVVLSKALRANLRADGQHALGQLYCSAFLSIPSTTQTVTISSTVTEQATSTETTTVITKGKPKVSTITVSAVSTTTSTVTETTVVDLGPSTETEYIFSTLCQNPNIQQSSAVQKREEVPTEAVSIQQTPPAFSTLTDPAAVSSACSCLQIPTSRVKETTTLTLTKTAAKPTTTTTTILATSHPTRLTTTTLPGSDIITETTTTTTIRNPDTVTVTSTGDPVYPSTFHIAISNQYMLLDRSTNKISYSPSFATAERFTQPLSSSSNLTTSDGALLLWAGIDDSHTSANMLPVIFIDPGNTSPPPTESMAGAETGKEDLGWYPVSCKILLGKFDYCSLSCGYGKGKGRYADRSYVISSGRWYLGNGKVREGKGFSVVSPRVYAA</sequence>
<proteinExistence type="predicted"/>
<evidence type="ECO:0000313" key="2">
    <source>
        <dbReference type="Proteomes" id="UP001271007"/>
    </source>
</evidence>
<reference evidence="1" key="1">
    <citation type="submission" date="2023-04" db="EMBL/GenBank/DDBJ databases">
        <title>Black Yeasts Isolated from many extreme environments.</title>
        <authorList>
            <person name="Coleine C."/>
            <person name="Stajich J.E."/>
            <person name="Selbmann L."/>
        </authorList>
    </citation>
    <scope>NUCLEOTIDE SEQUENCE</scope>
    <source>
        <strain evidence="1">CCFEE 5312</strain>
    </source>
</reference>
<dbReference type="EMBL" id="JAWDJX010000020">
    <property type="protein sequence ID" value="KAK3052582.1"/>
    <property type="molecule type" value="Genomic_DNA"/>
</dbReference>
<comment type="caution">
    <text evidence="1">The sequence shown here is derived from an EMBL/GenBank/DDBJ whole genome shotgun (WGS) entry which is preliminary data.</text>
</comment>
<keyword evidence="2" id="KW-1185">Reference proteome</keyword>
<name>A0AAJ0DEP4_9PEZI</name>
<evidence type="ECO:0000313" key="1">
    <source>
        <dbReference type="EMBL" id="KAK3052582.1"/>
    </source>
</evidence>
<dbReference type="AlphaFoldDB" id="A0AAJ0DEP4"/>
<organism evidence="1 2">
    <name type="scientific">Extremus antarcticus</name>
    <dbReference type="NCBI Taxonomy" id="702011"/>
    <lineage>
        <taxon>Eukaryota</taxon>
        <taxon>Fungi</taxon>
        <taxon>Dikarya</taxon>
        <taxon>Ascomycota</taxon>
        <taxon>Pezizomycotina</taxon>
        <taxon>Dothideomycetes</taxon>
        <taxon>Dothideomycetidae</taxon>
        <taxon>Mycosphaerellales</taxon>
        <taxon>Extremaceae</taxon>
        <taxon>Extremus</taxon>
    </lineage>
</organism>
<dbReference type="Proteomes" id="UP001271007">
    <property type="component" value="Unassembled WGS sequence"/>
</dbReference>
<gene>
    <name evidence="1" type="ORF">LTR09_006437</name>
</gene>
<accession>A0AAJ0DEP4</accession>
<protein>
    <submittedName>
        <fullName evidence="1">Uncharacterized protein</fullName>
    </submittedName>
</protein>